<dbReference type="AlphaFoldDB" id="A0A430JDY2"/>
<accession>A0A430JDY2</accession>
<dbReference type="EMBL" id="RXHU01000034">
    <property type="protein sequence ID" value="RTE09262.1"/>
    <property type="molecule type" value="Genomic_DNA"/>
</dbReference>
<name>A0A430JDY2_9BACL</name>
<reference evidence="2 3" key="1">
    <citation type="submission" date="2018-12" db="EMBL/GenBank/DDBJ databases">
        <title>Bacillus ochoae sp. nov., Paenibacillus whitsoniae sp. nov., Paenibacillus spiritus sp. nov. Isolated from the Mars Exploration Rover during spacecraft assembly.</title>
        <authorList>
            <person name="Seuylemezian A."/>
            <person name="Vaishampayan P."/>
        </authorList>
    </citation>
    <scope>NUCLEOTIDE SEQUENCE [LARGE SCALE GENOMIC DNA]</scope>
    <source>
        <strain evidence="2 3">MER 54</strain>
    </source>
</reference>
<dbReference type="OrthoDB" id="2632051at2"/>
<evidence type="ECO:0000256" key="1">
    <source>
        <dbReference type="SAM" id="MobiDB-lite"/>
    </source>
</evidence>
<evidence type="ECO:0000313" key="3">
    <source>
        <dbReference type="Proteomes" id="UP000276128"/>
    </source>
</evidence>
<protein>
    <submittedName>
        <fullName evidence="2">Uncharacterized protein</fullName>
    </submittedName>
</protein>
<feature type="compositionally biased region" description="Low complexity" evidence="1">
    <location>
        <begin position="43"/>
        <end position="57"/>
    </location>
</feature>
<dbReference type="RefSeq" id="WP_126141626.1">
    <property type="nucleotide sequence ID" value="NZ_RXHU01000034.1"/>
</dbReference>
<sequence>MNAIGKWTKWTKWQIGIVLAVVLFYLFQHIKGSPEFLTAVKKASQAQEEPAVAAAPERQSDPLLEPPSQGRGRHGRSSSFGGERQSQPNTQERTEPQIQQPQSQTSPQSSQGQTRTHTRSTAS</sequence>
<gene>
    <name evidence="2" type="ORF">EJQ19_12835</name>
</gene>
<organism evidence="2 3">
    <name type="scientific">Paenibacillus whitsoniae</name>
    <dbReference type="NCBI Taxonomy" id="2496558"/>
    <lineage>
        <taxon>Bacteria</taxon>
        <taxon>Bacillati</taxon>
        <taxon>Bacillota</taxon>
        <taxon>Bacilli</taxon>
        <taxon>Bacillales</taxon>
        <taxon>Paenibacillaceae</taxon>
        <taxon>Paenibacillus</taxon>
    </lineage>
</organism>
<evidence type="ECO:0000313" key="2">
    <source>
        <dbReference type="EMBL" id="RTE09262.1"/>
    </source>
</evidence>
<comment type="caution">
    <text evidence="2">The sequence shown here is derived from an EMBL/GenBank/DDBJ whole genome shotgun (WGS) entry which is preliminary data.</text>
</comment>
<feature type="compositionally biased region" description="Low complexity" evidence="1">
    <location>
        <begin position="96"/>
        <end position="113"/>
    </location>
</feature>
<keyword evidence="3" id="KW-1185">Reference proteome</keyword>
<proteinExistence type="predicted"/>
<feature type="region of interest" description="Disordered" evidence="1">
    <location>
        <begin position="40"/>
        <end position="123"/>
    </location>
</feature>
<dbReference type="Proteomes" id="UP000276128">
    <property type="component" value="Unassembled WGS sequence"/>
</dbReference>